<dbReference type="PANTHER" id="PTHR47791:SF4">
    <property type="entry name" value="(PUTATIVE SECRETED PROTEIN)-RELATED"/>
    <property type="match status" value="1"/>
</dbReference>
<keyword evidence="1" id="KW-0732">Signal</keyword>
<proteinExistence type="predicted"/>
<keyword evidence="3" id="KW-1185">Reference proteome</keyword>
<dbReference type="SUPFAM" id="SSF48208">
    <property type="entry name" value="Six-hairpin glycosidases"/>
    <property type="match status" value="1"/>
</dbReference>
<dbReference type="PANTHER" id="PTHR47791">
    <property type="entry name" value="MEIOTICALLY UP-REGULATED GENE 191 PROTEIN"/>
    <property type="match status" value="1"/>
</dbReference>
<dbReference type="InterPro" id="IPR008928">
    <property type="entry name" value="6-hairpin_glycosidase_sf"/>
</dbReference>
<feature type="signal peptide" evidence="1">
    <location>
        <begin position="1"/>
        <end position="18"/>
    </location>
</feature>
<comment type="caution">
    <text evidence="2">The sequence shown here is derived from an EMBL/GenBank/DDBJ whole genome shotgun (WGS) entry which is preliminary data.</text>
</comment>
<gene>
    <name evidence="2" type="ORF">OKA05_06650</name>
</gene>
<reference evidence="2 3" key="1">
    <citation type="submission" date="2022-10" db="EMBL/GenBank/DDBJ databases">
        <title>Luteolibacter arcticus strain CCTCC AB 2014275, whole genome shotgun sequencing project.</title>
        <authorList>
            <person name="Zhao G."/>
            <person name="Shen L."/>
        </authorList>
    </citation>
    <scope>NUCLEOTIDE SEQUENCE [LARGE SCALE GENOMIC DNA]</scope>
    <source>
        <strain evidence="2 3">CCTCC AB 2014275</strain>
    </source>
</reference>
<feature type="chain" id="PRO_5047136666" evidence="1">
    <location>
        <begin position="19"/>
        <end position="365"/>
    </location>
</feature>
<dbReference type="Proteomes" id="UP001320876">
    <property type="component" value="Unassembled WGS sequence"/>
</dbReference>
<dbReference type="Pfam" id="PF03663">
    <property type="entry name" value="Glyco_hydro_76"/>
    <property type="match status" value="1"/>
</dbReference>
<evidence type="ECO:0000256" key="1">
    <source>
        <dbReference type="SAM" id="SignalP"/>
    </source>
</evidence>
<name>A0ABT3GF28_9BACT</name>
<dbReference type="Gene3D" id="1.50.10.20">
    <property type="match status" value="1"/>
</dbReference>
<evidence type="ECO:0000313" key="2">
    <source>
        <dbReference type="EMBL" id="MCW1922225.1"/>
    </source>
</evidence>
<evidence type="ECO:0000313" key="3">
    <source>
        <dbReference type="Proteomes" id="UP001320876"/>
    </source>
</evidence>
<dbReference type="RefSeq" id="WP_264486334.1">
    <property type="nucleotide sequence ID" value="NZ_JAPDDT010000002.1"/>
</dbReference>
<dbReference type="InterPro" id="IPR005198">
    <property type="entry name" value="Glyco_hydro_76"/>
</dbReference>
<accession>A0ABT3GF28</accession>
<dbReference type="InterPro" id="IPR053169">
    <property type="entry name" value="MUG_Protein"/>
</dbReference>
<organism evidence="2 3">
    <name type="scientific">Luteolibacter arcticus</name>
    <dbReference type="NCBI Taxonomy" id="1581411"/>
    <lineage>
        <taxon>Bacteria</taxon>
        <taxon>Pseudomonadati</taxon>
        <taxon>Verrucomicrobiota</taxon>
        <taxon>Verrucomicrobiia</taxon>
        <taxon>Verrucomicrobiales</taxon>
        <taxon>Verrucomicrobiaceae</taxon>
        <taxon>Luteolibacter</taxon>
    </lineage>
</organism>
<protein>
    <submittedName>
        <fullName evidence="2">AGE family epimerase/isomerase</fullName>
    </submittedName>
</protein>
<dbReference type="EMBL" id="JAPDDT010000002">
    <property type="protein sequence ID" value="MCW1922225.1"/>
    <property type="molecule type" value="Genomic_DNA"/>
</dbReference>
<sequence length="365" mass="41219">MRLAALLLLPVMMLSAVAAPSIHLERAAEVTESIQEHFWDRKSGLYASKSGGKEPEMIWGSGVMFSAVVGAARHDKKYRPVMRKFFDAMEGYWDLKVKIPGYEPARTQGGNDKYYDDNAWMVLMFLEAYELTGESRYLKRAEETLEFVVSGWDEELGGGIWWHEQHKGDGKNTCVNAPGALGCFRVARFEKEADAAKWNAFGEKITVWTVKNLQAPNGLFSDAINVKTKEVNRAQLTYNAGLMLRVFLSLHARTGERFYLDEALRMGKAANSLLDQATGAYRDPIKWAHLMVEADLELYRATGDKAYHERAVKNGAHHYATWKKSPAPDLITQASLARELWLLADHETPVGVEFWKKSDKPKAVR</sequence>